<keyword evidence="1" id="KW-0647">Proteasome</keyword>
<organism evidence="2 3">
    <name type="scientific">Leptobrachium leishanense</name>
    <name type="common">Leishan spiny toad</name>
    <dbReference type="NCBI Taxonomy" id="445787"/>
    <lineage>
        <taxon>Eukaryota</taxon>
        <taxon>Metazoa</taxon>
        <taxon>Chordata</taxon>
        <taxon>Craniata</taxon>
        <taxon>Vertebrata</taxon>
        <taxon>Euteleostomi</taxon>
        <taxon>Amphibia</taxon>
        <taxon>Batrachia</taxon>
        <taxon>Anura</taxon>
        <taxon>Pelobatoidea</taxon>
        <taxon>Megophryidae</taxon>
        <taxon>Leptobrachium</taxon>
    </lineage>
</organism>
<dbReference type="GO" id="GO:0000502">
    <property type="term" value="C:proteasome complex"/>
    <property type="evidence" value="ECO:0007669"/>
    <property type="project" value="UniProtKB-KW"/>
</dbReference>
<keyword evidence="3" id="KW-1185">Reference proteome</keyword>
<dbReference type="InterPro" id="IPR050115">
    <property type="entry name" value="Proteasome_alpha"/>
</dbReference>
<evidence type="ECO:0000256" key="1">
    <source>
        <dbReference type="ARBA" id="ARBA00022942"/>
    </source>
</evidence>
<dbReference type="PANTHER" id="PTHR11599">
    <property type="entry name" value="PROTEASOME SUBUNIT ALPHA/BETA"/>
    <property type="match status" value="1"/>
</dbReference>
<evidence type="ECO:0008006" key="4">
    <source>
        <dbReference type="Google" id="ProtNLM"/>
    </source>
</evidence>
<dbReference type="SUPFAM" id="SSF56235">
    <property type="entry name" value="N-terminal nucleophile aminohydrolases (Ntn hydrolases)"/>
    <property type="match status" value="1"/>
</dbReference>
<sequence length="157" mass="17320">MSRGSSYAFMAIDQGGLTSVAVRGRDCAVVVTPKKVPDKLLQTGCTNTETRSQLISAMRVQHISQVYTQNAEMRPLGCRMILTDYYCGFKGTTAGVKQTEATSFLEKKVKKLDWMYEQSIESAVSCLSTVLYIDFKPSELEPPSASSHHAAQTTSFF</sequence>
<proteinExistence type="predicted"/>
<dbReference type="Proteomes" id="UP000694569">
    <property type="component" value="Unplaced"/>
</dbReference>
<evidence type="ECO:0000313" key="3">
    <source>
        <dbReference type="Proteomes" id="UP000694569"/>
    </source>
</evidence>
<reference evidence="2" key="2">
    <citation type="submission" date="2025-09" db="UniProtKB">
        <authorList>
            <consortium name="Ensembl"/>
        </authorList>
    </citation>
    <scope>IDENTIFICATION</scope>
</reference>
<protein>
    <recommendedName>
        <fullName evidence="4">Proteasome subunit alpha type 6</fullName>
    </recommendedName>
</protein>
<dbReference type="Ensembl" id="ENSLLET00000012258.1">
    <property type="protein sequence ID" value="ENSLLEP00000011786.1"/>
    <property type="gene ID" value="ENSLLEG00000007341.1"/>
</dbReference>
<reference evidence="2" key="1">
    <citation type="submission" date="2025-08" db="UniProtKB">
        <authorList>
            <consortium name="Ensembl"/>
        </authorList>
    </citation>
    <scope>IDENTIFICATION</scope>
</reference>
<dbReference type="AlphaFoldDB" id="A0A8C5ME28"/>
<evidence type="ECO:0000313" key="2">
    <source>
        <dbReference type="Ensembl" id="ENSLLEP00000011786.1"/>
    </source>
</evidence>
<accession>A0A8C5ME28</accession>
<dbReference type="GeneTree" id="ENSGT00550000074807"/>
<name>A0A8C5ME28_9ANUR</name>
<dbReference type="InterPro" id="IPR029055">
    <property type="entry name" value="Ntn_hydrolases_N"/>
</dbReference>
<dbReference type="Gene3D" id="3.60.20.10">
    <property type="entry name" value="Glutamine Phosphoribosylpyrophosphate, subunit 1, domain 1"/>
    <property type="match status" value="2"/>
</dbReference>